<reference evidence="2 3" key="1">
    <citation type="submission" date="2005-03" db="EMBL/GenBank/DDBJ databases">
        <title>Sequencing of bacteriophage Xp15 from Xanthomonas campestris pv. pelargonii and identification of the lysis genes.</title>
        <authorList>
            <person name="Ramadugu C."/>
            <person name="Gabriel D.W."/>
        </authorList>
    </citation>
    <scope>NUCLEOTIDE SEQUENCE [LARGE SCALE GENOMIC DNA]</scope>
</reference>
<evidence type="ECO:0000313" key="3">
    <source>
        <dbReference type="Proteomes" id="UP000001305"/>
    </source>
</evidence>
<accession>Q52PR5</accession>
<evidence type="ECO:0000313" key="2">
    <source>
        <dbReference type="EMBL" id="AAX84893.1"/>
    </source>
</evidence>
<sequence>MSSPDNELNLHLATEDASDAKNERADELIQEWMKNPSTVAEWISAVLDEQSQARDDFAALLAEAITVDDYDRCKEALGEALDLIETHVMYEMRGDALAELESQSNPLPPESVDLI</sequence>
<organism evidence="2 3">
    <name type="scientific">Xanthomonas phage Xp15</name>
    <dbReference type="NCBI Taxonomy" id="322855"/>
    <lineage>
        <taxon>Viruses</taxon>
        <taxon>Duplodnaviria</taxon>
        <taxon>Heunggongvirae</taxon>
        <taxon>Uroviricota</taxon>
        <taxon>Caudoviricetes</taxon>
        <taxon>Alachuavirus</taxon>
        <taxon>Alachuavirus Xp15</taxon>
    </lineage>
</organism>
<feature type="region of interest" description="Disordered" evidence="1">
    <location>
        <begin position="1"/>
        <end position="24"/>
    </location>
</feature>
<dbReference type="RefSeq" id="YP_239325.1">
    <property type="nucleotide sequence ID" value="NC_007024.1"/>
</dbReference>
<dbReference type="EMBL" id="AY986977">
    <property type="protein sequence ID" value="AAX84893.1"/>
    <property type="molecule type" value="Genomic_DNA"/>
</dbReference>
<dbReference type="KEGG" id="vg:5076583"/>
<proteinExistence type="predicted"/>
<evidence type="ECO:0000256" key="1">
    <source>
        <dbReference type="SAM" id="MobiDB-lite"/>
    </source>
</evidence>
<name>Q52PR5_9CAUD</name>
<protein>
    <submittedName>
        <fullName evidence="2">Possible peptide chain release factor</fullName>
    </submittedName>
</protein>
<dbReference type="Proteomes" id="UP000001305">
    <property type="component" value="Segment"/>
</dbReference>
<dbReference type="GeneID" id="5076583"/>
<keyword evidence="3" id="KW-1185">Reference proteome</keyword>